<dbReference type="SUPFAM" id="SSF102645">
    <property type="entry name" value="CoaB-like"/>
    <property type="match status" value="1"/>
</dbReference>
<keyword evidence="3" id="KW-1185">Reference proteome</keyword>
<gene>
    <name evidence="2" type="ORF">JOC86_000453</name>
</gene>
<dbReference type="Pfam" id="PF04127">
    <property type="entry name" value="DFP"/>
    <property type="match status" value="1"/>
</dbReference>
<proteinExistence type="predicted"/>
<dbReference type="Gene3D" id="3.40.50.10300">
    <property type="entry name" value="CoaB-like"/>
    <property type="match status" value="1"/>
</dbReference>
<feature type="domain" description="DNA/pantothenate metabolism flavoprotein C-terminal" evidence="1">
    <location>
        <begin position="3"/>
        <end position="222"/>
    </location>
</feature>
<evidence type="ECO:0000313" key="3">
    <source>
        <dbReference type="Proteomes" id="UP001646157"/>
    </source>
</evidence>
<accession>A0ABS2N8L6</accession>
<sequence>MLNKNVLITSGGCLEKWDNVRGHTNLAKGTIGKMIAEEVLSKGANVTYLHGYFAAKPNTKDSQRLKLESFEGIIDLQEKMKNIISNKKVDVVIMAAAGSDWIVDKMIGQDGKVLSQQGKISSDNPPIIHFKKAPKVLKQIKEWNQNVILVGFKLESNADKATLLDRAKLRMNTSDADFMVANSSKSLYSTMAPHYIINHNHEIYECPSKEETAKKIVQFIDQLLLQKELFHTKSSK</sequence>
<keyword evidence="2" id="KW-0436">Ligase</keyword>
<dbReference type="InterPro" id="IPR007085">
    <property type="entry name" value="DNA/pantothenate-metab_flavo_C"/>
</dbReference>
<dbReference type="Proteomes" id="UP001646157">
    <property type="component" value="Unassembled WGS sequence"/>
</dbReference>
<dbReference type="InterPro" id="IPR035929">
    <property type="entry name" value="CoaB-like_sf"/>
</dbReference>
<evidence type="ECO:0000259" key="1">
    <source>
        <dbReference type="Pfam" id="PF04127"/>
    </source>
</evidence>
<comment type="caution">
    <text evidence="2">The sequence shown here is derived from an EMBL/GenBank/DDBJ whole genome shotgun (WGS) entry which is preliminary data.</text>
</comment>
<protein>
    <submittedName>
        <fullName evidence="2">Phosphopantothenate--cysteine ligase</fullName>
    </submittedName>
</protein>
<evidence type="ECO:0000313" key="2">
    <source>
        <dbReference type="EMBL" id="MBM7583916.1"/>
    </source>
</evidence>
<organism evidence="2 3">
    <name type="scientific">Rossellomorea pakistanensis</name>
    <dbReference type="NCBI Taxonomy" id="992288"/>
    <lineage>
        <taxon>Bacteria</taxon>
        <taxon>Bacillati</taxon>
        <taxon>Bacillota</taxon>
        <taxon>Bacilli</taxon>
        <taxon>Bacillales</taxon>
        <taxon>Bacillaceae</taxon>
        <taxon>Rossellomorea</taxon>
    </lineage>
</organism>
<dbReference type="RefSeq" id="WP_205168134.1">
    <property type="nucleotide sequence ID" value="NZ_JAFBDZ010000001.1"/>
</dbReference>
<name>A0ABS2N8L6_9BACI</name>
<dbReference type="NCBIfam" id="NF007199">
    <property type="entry name" value="PRK09620.1"/>
    <property type="match status" value="1"/>
</dbReference>
<dbReference type="GO" id="GO:0016874">
    <property type="term" value="F:ligase activity"/>
    <property type="evidence" value="ECO:0007669"/>
    <property type="project" value="UniProtKB-KW"/>
</dbReference>
<dbReference type="EMBL" id="JAFBDZ010000001">
    <property type="protein sequence ID" value="MBM7583916.1"/>
    <property type="molecule type" value="Genomic_DNA"/>
</dbReference>
<reference evidence="2 3" key="1">
    <citation type="submission" date="2021-01" db="EMBL/GenBank/DDBJ databases">
        <title>Genomic Encyclopedia of Type Strains, Phase IV (KMG-IV): sequencing the most valuable type-strain genomes for metagenomic binning, comparative biology and taxonomic classification.</title>
        <authorList>
            <person name="Goeker M."/>
        </authorList>
    </citation>
    <scope>NUCLEOTIDE SEQUENCE [LARGE SCALE GENOMIC DNA]</scope>
    <source>
        <strain evidence="2 3">DSM 24834</strain>
    </source>
</reference>